<evidence type="ECO:0000256" key="6">
    <source>
        <dbReference type="PROSITE-ProRule" id="PRU00169"/>
    </source>
</evidence>
<dbReference type="Pfam" id="PF00486">
    <property type="entry name" value="Trans_reg_C"/>
    <property type="match status" value="1"/>
</dbReference>
<evidence type="ECO:0000313" key="11">
    <source>
        <dbReference type="Proteomes" id="UP001202180"/>
    </source>
</evidence>
<feature type="domain" description="Response regulatory" evidence="8">
    <location>
        <begin position="2"/>
        <end position="116"/>
    </location>
</feature>
<dbReference type="InterPro" id="IPR039420">
    <property type="entry name" value="WalR-like"/>
</dbReference>
<dbReference type="SMART" id="SM00448">
    <property type="entry name" value="REC"/>
    <property type="match status" value="1"/>
</dbReference>
<evidence type="ECO:0000256" key="5">
    <source>
        <dbReference type="ARBA" id="ARBA00023163"/>
    </source>
</evidence>
<sequence length="231" mass="26314">MKLLFIDNTATEVDWIRRRLEVENNQVIVSTDSQTGWTMAHQAHYDVVLLTVHIPEGGQAETSYQWIAQAHDAPLLLIISPDTPANKAWGLEAGADDCVGHSIDIRELMARVTALYRRKAGQFPMRSVLKAGDLEIKLLEKSVYRAGKRIDLLPREYYLLVFLMQNQGRVLSKKEILESVWNASDAIRLNTVEVYINYLRNKIDRQSPVKLIHTVVGMGYVIRNPEKSSEE</sequence>
<evidence type="ECO:0000256" key="7">
    <source>
        <dbReference type="PROSITE-ProRule" id="PRU01091"/>
    </source>
</evidence>
<dbReference type="SMART" id="SM00862">
    <property type="entry name" value="Trans_reg_C"/>
    <property type="match status" value="1"/>
</dbReference>
<name>A0ABT0HHT1_9BACT</name>
<keyword evidence="5" id="KW-0804">Transcription</keyword>
<evidence type="ECO:0000313" key="10">
    <source>
        <dbReference type="EMBL" id="MCK8491213.1"/>
    </source>
</evidence>
<protein>
    <submittedName>
        <fullName evidence="10">Response regulator transcription factor</fullName>
    </submittedName>
</protein>
<evidence type="ECO:0000256" key="3">
    <source>
        <dbReference type="ARBA" id="ARBA00023015"/>
    </source>
</evidence>
<dbReference type="InterPro" id="IPR011006">
    <property type="entry name" value="CheY-like_superfamily"/>
</dbReference>
<comment type="caution">
    <text evidence="6">Lacks conserved residue(s) required for the propagation of feature annotation.</text>
</comment>
<dbReference type="InterPro" id="IPR001867">
    <property type="entry name" value="OmpR/PhoB-type_DNA-bd"/>
</dbReference>
<proteinExistence type="predicted"/>
<evidence type="ECO:0000259" key="8">
    <source>
        <dbReference type="PROSITE" id="PS50110"/>
    </source>
</evidence>
<feature type="domain" description="OmpR/PhoB-type" evidence="9">
    <location>
        <begin position="126"/>
        <end position="224"/>
    </location>
</feature>
<keyword evidence="11" id="KW-1185">Reference proteome</keyword>
<dbReference type="Gene3D" id="3.40.50.2300">
    <property type="match status" value="1"/>
</dbReference>
<dbReference type="PANTHER" id="PTHR48111">
    <property type="entry name" value="REGULATOR OF RPOS"/>
    <property type="match status" value="1"/>
</dbReference>
<dbReference type="EMBL" id="JALPRF010000001">
    <property type="protein sequence ID" value="MCK8491213.1"/>
    <property type="molecule type" value="Genomic_DNA"/>
</dbReference>
<dbReference type="PROSITE" id="PS50110">
    <property type="entry name" value="RESPONSE_REGULATORY"/>
    <property type="match status" value="1"/>
</dbReference>
<dbReference type="InterPro" id="IPR036388">
    <property type="entry name" value="WH-like_DNA-bd_sf"/>
</dbReference>
<accession>A0ABT0HHT1</accession>
<dbReference type="SUPFAM" id="SSF46894">
    <property type="entry name" value="C-terminal effector domain of the bipartite response regulators"/>
    <property type="match status" value="1"/>
</dbReference>
<dbReference type="Proteomes" id="UP001202180">
    <property type="component" value="Unassembled WGS sequence"/>
</dbReference>
<dbReference type="InterPro" id="IPR001789">
    <property type="entry name" value="Sig_transdc_resp-reg_receiver"/>
</dbReference>
<dbReference type="InterPro" id="IPR016032">
    <property type="entry name" value="Sig_transdc_resp-reg_C-effctor"/>
</dbReference>
<keyword evidence="1" id="KW-0597">Phosphoprotein</keyword>
<dbReference type="CDD" id="cd00383">
    <property type="entry name" value="trans_reg_C"/>
    <property type="match status" value="1"/>
</dbReference>
<dbReference type="RefSeq" id="WP_232559777.1">
    <property type="nucleotide sequence ID" value="NZ_JALPRF010000001.1"/>
</dbReference>
<evidence type="ECO:0000256" key="4">
    <source>
        <dbReference type="ARBA" id="ARBA00023125"/>
    </source>
</evidence>
<gene>
    <name evidence="10" type="ORF">M0L20_05070</name>
</gene>
<comment type="caution">
    <text evidence="10">The sequence shown here is derived from an EMBL/GenBank/DDBJ whole genome shotgun (WGS) entry which is preliminary data.</text>
</comment>
<dbReference type="PANTHER" id="PTHR48111:SF22">
    <property type="entry name" value="REGULATOR OF RPOS"/>
    <property type="match status" value="1"/>
</dbReference>
<feature type="DNA-binding region" description="OmpR/PhoB-type" evidence="7">
    <location>
        <begin position="126"/>
        <end position="224"/>
    </location>
</feature>
<keyword evidence="3" id="KW-0805">Transcription regulation</keyword>
<keyword evidence="4 7" id="KW-0238">DNA-binding</keyword>
<dbReference type="SUPFAM" id="SSF52172">
    <property type="entry name" value="CheY-like"/>
    <property type="match status" value="1"/>
</dbReference>
<evidence type="ECO:0000256" key="2">
    <source>
        <dbReference type="ARBA" id="ARBA00023012"/>
    </source>
</evidence>
<dbReference type="Gene3D" id="1.10.10.10">
    <property type="entry name" value="Winged helix-like DNA-binding domain superfamily/Winged helix DNA-binding domain"/>
    <property type="match status" value="1"/>
</dbReference>
<organism evidence="10 11">
    <name type="scientific">Spirosoma liriopis</name>
    <dbReference type="NCBI Taxonomy" id="2937440"/>
    <lineage>
        <taxon>Bacteria</taxon>
        <taxon>Pseudomonadati</taxon>
        <taxon>Bacteroidota</taxon>
        <taxon>Cytophagia</taxon>
        <taxon>Cytophagales</taxon>
        <taxon>Cytophagaceae</taxon>
        <taxon>Spirosoma</taxon>
    </lineage>
</organism>
<evidence type="ECO:0000256" key="1">
    <source>
        <dbReference type="ARBA" id="ARBA00022553"/>
    </source>
</evidence>
<reference evidence="10 11" key="1">
    <citation type="submission" date="2022-04" db="EMBL/GenBank/DDBJ databases">
        <title>Spirosoma sp. strain RP8 genome sequencing and assembly.</title>
        <authorList>
            <person name="Jung Y."/>
        </authorList>
    </citation>
    <scope>NUCLEOTIDE SEQUENCE [LARGE SCALE GENOMIC DNA]</scope>
    <source>
        <strain evidence="10 11">RP8</strain>
    </source>
</reference>
<dbReference type="PROSITE" id="PS51755">
    <property type="entry name" value="OMPR_PHOB"/>
    <property type="match status" value="1"/>
</dbReference>
<evidence type="ECO:0000259" key="9">
    <source>
        <dbReference type="PROSITE" id="PS51755"/>
    </source>
</evidence>
<keyword evidence="2" id="KW-0902">Two-component regulatory system</keyword>